<evidence type="ECO:0000256" key="5">
    <source>
        <dbReference type="ARBA" id="ARBA00022777"/>
    </source>
</evidence>
<dbReference type="Pfam" id="PF06745">
    <property type="entry name" value="ATPase"/>
    <property type="match status" value="2"/>
</dbReference>
<dbReference type="PROSITE" id="PS51146">
    <property type="entry name" value="KAIC"/>
    <property type="match status" value="2"/>
</dbReference>
<evidence type="ECO:0000256" key="4">
    <source>
        <dbReference type="ARBA" id="ARBA00022737"/>
    </source>
</evidence>
<dbReference type="EMBL" id="JAVDWO010000017">
    <property type="protein sequence ID" value="MDR7194647.1"/>
    <property type="molecule type" value="Genomic_DNA"/>
</dbReference>
<proteinExistence type="predicted"/>
<dbReference type="PIRSF" id="PIRSF039117">
    <property type="entry name" value="KaiC"/>
    <property type="match status" value="1"/>
</dbReference>
<dbReference type="RefSeq" id="WP_310238229.1">
    <property type="nucleotide sequence ID" value="NZ_JAVDWO010000017.1"/>
</dbReference>
<dbReference type="PANTHER" id="PTHR42926">
    <property type="match status" value="1"/>
</dbReference>
<keyword evidence="4" id="KW-0677">Repeat</keyword>
<keyword evidence="3" id="KW-0808">Transferase</keyword>
<accession>A0ABU1Y0U3</accession>
<dbReference type="InterPro" id="IPR010624">
    <property type="entry name" value="KaiC_dom"/>
</dbReference>
<dbReference type="SMART" id="SM00382">
    <property type="entry name" value="AAA"/>
    <property type="match status" value="2"/>
</dbReference>
<feature type="domain" description="KaiC" evidence="8">
    <location>
        <begin position="249"/>
        <end position="482"/>
    </location>
</feature>
<organism evidence="9 10">
    <name type="scientific">Luteimonas terrae</name>
    <dbReference type="NCBI Taxonomy" id="1530191"/>
    <lineage>
        <taxon>Bacteria</taxon>
        <taxon>Pseudomonadati</taxon>
        <taxon>Pseudomonadota</taxon>
        <taxon>Gammaproteobacteria</taxon>
        <taxon>Lysobacterales</taxon>
        <taxon>Lysobacteraceae</taxon>
        <taxon>Luteimonas</taxon>
    </lineage>
</organism>
<dbReference type="InterPro" id="IPR051347">
    <property type="entry name" value="Circadian_clock_KaiC-rel"/>
</dbReference>
<gene>
    <name evidence="9" type="ORF">J2W68_003395</name>
</gene>
<evidence type="ECO:0000256" key="7">
    <source>
        <dbReference type="SAM" id="MobiDB-lite"/>
    </source>
</evidence>
<evidence type="ECO:0000256" key="1">
    <source>
        <dbReference type="ARBA" id="ARBA00012513"/>
    </source>
</evidence>
<feature type="domain" description="KaiC" evidence="8">
    <location>
        <begin position="9"/>
        <end position="243"/>
    </location>
</feature>
<dbReference type="SUPFAM" id="SSF52540">
    <property type="entry name" value="P-loop containing nucleoside triphosphate hydrolases"/>
    <property type="match status" value="2"/>
</dbReference>
<reference evidence="9 10" key="1">
    <citation type="submission" date="2023-07" db="EMBL/GenBank/DDBJ databases">
        <title>Sorghum-associated microbial communities from plants grown in Nebraska, USA.</title>
        <authorList>
            <person name="Schachtman D."/>
        </authorList>
    </citation>
    <scope>NUCLEOTIDE SEQUENCE [LARGE SCALE GENOMIC DNA]</scope>
    <source>
        <strain evidence="9 10">4099</strain>
    </source>
</reference>
<dbReference type="PANTHER" id="PTHR42926:SF1">
    <property type="entry name" value="CIRCADIAN CLOCK OSCILLATOR PROTEIN KAIC 1"/>
    <property type="match status" value="1"/>
</dbReference>
<dbReference type="EC" id="2.7.11.1" evidence="1"/>
<keyword evidence="6" id="KW-0378">Hydrolase</keyword>
<keyword evidence="2" id="KW-0597">Phosphoprotein</keyword>
<evidence type="ECO:0000256" key="3">
    <source>
        <dbReference type="ARBA" id="ARBA00022679"/>
    </source>
</evidence>
<dbReference type="Proteomes" id="UP001256588">
    <property type="component" value="Unassembled WGS sequence"/>
</dbReference>
<protein>
    <recommendedName>
        <fullName evidence="1">non-specific serine/threonine protein kinase</fullName>
        <ecNumber evidence="1">2.7.11.1</ecNumber>
    </recommendedName>
</protein>
<name>A0ABU1Y0U3_9GAMM</name>
<evidence type="ECO:0000313" key="9">
    <source>
        <dbReference type="EMBL" id="MDR7194647.1"/>
    </source>
</evidence>
<dbReference type="Gene3D" id="3.40.50.300">
    <property type="entry name" value="P-loop containing nucleotide triphosphate hydrolases"/>
    <property type="match status" value="2"/>
</dbReference>
<dbReference type="InterPro" id="IPR027417">
    <property type="entry name" value="P-loop_NTPase"/>
</dbReference>
<evidence type="ECO:0000313" key="10">
    <source>
        <dbReference type="Proteomes" id="UP001256588"/>
    </source>
</evidence>
<sequence>MTMQNATIRRLATGVKGLDAVLGGGIPEFSFNLIAGSPGAGKTTLAHQLMFAMATPERPALYFTVLGEPALKMLRYQQQFAFFDPARVNTAIRFVNLADDIAGGDLQQVLARIDAEVRAHAPGFVFVDSFRSVILSHHADGNTFLTLQEFIQHLGILLTSWEATTFLLGEYFSDADPNPIFTVADGLIWLRQSVERNSMVRKLEIVKMRGQPTLAGLHTFRITPAGLRVFAPARVPGAPDRDPPASVDDRCGMGVAGLDAMLGGGLPSGYSLLVAGPSGSGKSTLATAFLAEGARLGETGVIAAFEQRSQRSRGPLISGLIEAGRIGVIDTRGPGLSVDEIAVLLVEEVQRLKASRVVIDSLSGFELALAPTFREDFRETLARLVAALADTGATVLMTSELEDRYNELRFSPYRTAFLTDAIIVQRYIELDSRLERVLAVVKVRGSAHSHDIRLFDIDAGGIHLGETLAGQRPAQRASASGRVGAAYRARQLGCAGWTAGDHVRVRAAAGVGSHVVRFARESCAVARPAHRAPVPGRSPARGVEWTRLRPRRGQWPSCRRRAGSAGHGGRCGTPARPRGA</sequence>
<dbReference type="InterPro" id="IPR014774">
    <property type="entry name" value="KaiC-like_dom"/>
</dbReference>
<evidence type="ECO:0000259" key="8">
    <source>
        <dbReference type="PROSITE" id="PS51146"/>
    </source>
</evidence>
<dbReference type="InterPro" id="IPR030665">
    <property type="entry name" value="KaiC"/>
</dbReference>
<evidence type="ECO:0000256" key="6">
    <source>
        <dbReference type="ARBA" id="ARBA00022801"/>
    </source>
</evidence>
<comment type="caution">
    <text evidence="9">The sequence shown here is derived from an EMBL/GenBank/DDBJ whole genome shotgun (WGS) entry which is preliminary data.</text>
</comment>
<keyword evidence="5" id="KW-0418">Kinase</keyword>
<keyword evidence="10" id="KW-1185">Reference proteome</keyword>
<feature type="region of interest" description="Disordered" evidence="7">
    <location>
        <begin position="554"/>
        <end position="580"/>
    </location>
</feature>
<dbReference type="InterPro" id="IPR003593">
    <property type="entry name" value="AAA+_ATPase"/>
</dbReference>
<evidence type="ECO:0000256" key="2">
    <source>
        <dbReference type="ARBA" id="ARBA00022553"/>
    </source>
</evidence>